<protein>
    <submittedName>
        <fullName evidence="4">N-dimethylarginine dimethylaminohydrolase</fullName>
    </submittedName>
</protein>
<dbReference type="Pfam" id="PF19420">
    <property type="entry name" value="DDAH_eukar"/>
    <property type="match status" value="1"/>
</dbReference>
<proteinExistence type="inferred from homology"/>
<evidence type="ECO:0000313" key="4">
    <source>
        <dbReference type="EMBL" id="MBE1610757.1"/>
    </source>
</evidence>
<gene>
    <name evidence="4" type="ORF">HEB94_007605</name>
</gene>
<organism evidence="4 5">
    <name type="scientific">Actinopolymorpha pittospori</name>
    <dbReference type="NCBI Taxonomy" id="648752"/>
    <lineage>
        <taxon>Bacteria</taxon>
        <taxon>Bacillati</taxon>
        <taxon>Actinomycetota</taxon>
        <taxon>Actinomycetes</taxon>
        <taxon>Propionibacteriales</taxon>
        <taxon>Actinopolymorphaceae</taxon>
        <taxon>Actinopolymorpha</taxon>
    </lineage>
</organism>
<dbReference type="GO" id="GO:0000052">
    <property type="term" value="P:citrulline metabolic process"/>
    <property type="evidence" value="ECO:0007669"/>
    <property type="project" value="TreeGrafter"/>
</dbReference>
<evidence type="ECO:0000313" key="5">
    <source>
        <dbReference type="Proteomes" id="UP000638648"/>
    </source>
</evidence>
<keyword evidence="2" id="KW-0378">Hydrolase</keyword>
<dbReference type="InterPro" id="IPR033199">
    <property type="entry name" value="DDAH-like"/>
</dbReference>
<keyword evidence="5" id="KW-1185">Reference proteome</keyword>
<dbReference type="PANTHER" id="PTHR12737:SF9">
    <property type="entry name" value="DIMETHYLARGININASE"/>
    <property type="match status" value="1"/>
</dbReference>
<accession>A0A927RC14</accession>
<evidence type="ECO:0000256" key="1">
    <source>
        <dbReference type="ARBA" id="ARBA00008532"/>
    </source>
</evidence>
<dbReference type="GO" id="GO:0006525">
    <property type="term" value="P:arginine metabolic process"/>
    <property type="evidence" value="ECO:0007669"/>
    <property type="project" value="TreeGrafter"/>
</dbReference>
<evidence type="ECO:0000256" key="3">
    <source>
        <dbReference type="PIRSR" id="PIRSR633199-1"/>
    </source>
</evidence>
<name>A0A927RC14_9ACTN</name>
<dbReference type="EMBL" id="JADBEM010000001">
    <property type="protein sequence ID" value="MBE1610757.1"/>
    <property type="molecule type" value="Genomic_DNA"/>
</dbReference>
<dbReference type="NCBIfam" id="NF045659">
    <property type="entry name" value="DiMArgaseDdahMtb"/>
    <property type="match status" value="1"/>
</dbReference>
<dbReference type="SUPFAM" id="SSF55909">
    <property type="entry name" value="Pentein"/>
    <property type="match status" value="1"/>
</dbReference>
<evidence type="ECO:0000256" key="2">
    <source>
        <dbReference type="ARBA" id="ARBA00022801"/>
    </source>
</evidence>
<comment type="similarity">
    <text evidence="1">Belongs to the DDAH family.</text>
</comment>
<dbReference type="GO" id="GO:0016597">
    <property type="term" value="F:amino acid binding"/>
    <property type="evidence" value="ECO:0007669"/>
    <property type="project" value="TreeGrafter"/>
</dbReference>
<dbReference type="PANTHER" id="PTHR12737">
    <property type="entry name" value="DIMETHYLARGININE DIMETHYLAMINOHYDROLASE"/>
    <property type="match status" value="1"/>
</dbReference>
<dbReference type="Gene3D" id="3.75.10.10">
    <property type="entry name" value="L-arginine/glycine Amidinotransferase, Chain A"/>
    <property type="match status" value="1"/>
</dbReference>
<dbReference type="AlphaFoldDB" id="A0A927RC14"/>
<sequence>MATAATRRHYLMCRPTYFTVSYAINPWMHPDVAVDTDLAVAQWENLRRIYLDLGHEVSLIDPVPGLPDMVFAANGAVVVDGLAFGARFRHLERMPESTRYLEWFKTHGVEVGVRDAYLPLAVAEGEGDLLTTPARILAGTGFRTDPAAHRELEEYVGREVVSLELVDPRFYHLDTALAVLDDETIVYYPAAFSAGSRQVLGELYPDALLAEDADAVVLGLNAVSDGRHVVLPVQATGLARQLAERGFEPVTVDLSELRKSGGGPKCCTLEIRPEIRPEVRSGAGRSSDAR</sequence>
<reference evidence="4" key="1">
    <citation type="submission" date="2020-10" db="EMBL/GenBank/DDBJ databases">
        <title>Sequencing the genomes of 1000 actinobacteria strains.</title>
        <authorList>
            <person name="Klenk H.-P."/>
        </authorList>
    </citation>
    <scope>NUCLEOTIDE SEQUENCE</scope>
    <source>
        <strain evidence="4">DSM 45354</strain>
    </source>
</reference>
<dbReference type="RefSeq" id="WP_192754083.1">
    <property type="nucleotide sequence ID" value="NZ_BAABJL010000095.1"/>
</dbReference>
<feature type="active site" description="Nucleophile" evidence="3">
    <location>
        <position position="266"/>
    </location>
</feature>
<dbReference type="GO" id="GO:0045429">
    <property type="term" value="P:positive regulation of nitric oxide biosynthetic process"/>
    <property type="evidence" value="ECO:0007669"/>
    <property type="project" value="TreeGrafter"/>
</dbReference>
<dbReference type="Proteomes" id="UP000638648">
    <property type="component" value="Unassembled WGS sequence"/>
</dbReference>
<feature type="active site" description="Proton donor" evidence="3">
    <location>
        <position position="172"/>
    </location>
</feature>
<comment type="caution">
    <text evidence="4">The sequence shown here is derived from an EMBL/GenBank/DDBJ whole genome shotgun (WGS) entry which is preliminary data.</text>
</comment>
<dbReference type="GO" id="GO:0016403">
    <property type="term" value="F:dimethylargininase activity"/>
    <property type="evidence" value="ECO:0007669"/>
    <property type="project" value="TreeGrafter"/>
</dbReference>